<reference evidence="1" key="1">
    <citation type="submission" date="2020-01" db="EMBL/GenBank/DDBJ databases">
        <authorList>
            <person name="Qin S."/>
        </authorList>
    </citation>
    <scope>NUCLEOTIDE SEQUENCE</scope>
    <source>
        <strain evidence="1">CVir17-16-YZ6g</strain>
        <plasmid evidence="1">p17-15-vir-like</plasmid>
    </source>
</reference>
<keyword evidence="1" id="KW-0614">Plasmid</keyword>
<dbReference type="AlphaFoldDB" id="A0A8B0SVG2"/>
<organism evidence="1">
    <name type="scientific">Klebsiella pneumoniae</name>
    <dbReference type="NCBI Taxonomy" id="573"/>
    <lineage>
        <taxon>Bacteria</taxon>
        <taxon>Pseudomonadati</taxon>
        <taxon>Pseudomonadota</taxon>
        <taxon>Gammaproteobacteria</taxon>
        <taxon>Enterobacterales</taxon>
        <taxon>Enterobacteriaceae</taxon>
        <taxon>Klebsiella/Raoultella group</taxon>
        <taxon>Klebsiella</taxon>
        <taxon>Klebsiella pneumoniae complex</taxon>
    </lineage>
</organism>
<dbReference type="EMBL" id="MN956836">
    <property type="protein sequence ID" value="QTX15031.1"/>
    <property type="molecule type" value="Genomic_DNA"/>
</dbReference>
<protein>
    <submittedName>
        <fullName evidence="1">Uncharacterized protein</fullName>
    </submittedName>
</protein>
<name>A0A8B0SVG2_KLEPN</name>
<proteinExistence type="predicted"/>
<evidence type="ECO:0000313" key="1">
    <source>
        <dbReference type="EMBL" id="QTX15031.1"/>
    </source>
</evidence>
<accession>A0A8B0SVG2</accession>
<geneLocation type="plasmid" evidence="1">
    <name>p17-15-vir-like</name>
</geneLocation>
<sequence length="38" mass="4313">MQKNVKPYFYIDYDLSSFSGDGLSIWRMPTNNGGGSYC</sequence>